<evidence type="ECO:0000256" key="2">
    <source>
        <dbReference type="ARBA" id="ARBA00022448"/>
    </source>
</evidence>
<dbReference type="InterPro" id="IPR050171">
    <property type="entry name" value="MFS_Transporters"/>
</dbReference>
<feature type="transmembrane region" description="Helical" evidence="7">
    <location>
        <begin position="269"/>
        <end position="290"/>
    </location>
</feature>
<dbReference type="OrthoDB" id="5242249at2"/>
<dbReference type="SUPFAM" id="SSF103473">
    <property type="entry name" value="MFS general substrate transporter"/>
    <property type="match status" value="1"/>
</dbReference>
<feature type="transmembrane region" description="Helical" evidence="7">
    <location>
        <begin position="86"/>
        <end position="110"/>
    </location>
</feature>
<feature type="transmembrane region" description="Helical" evidence="7">
    <location>
        <begin position="302"/>
        <end position="322"/>
    </location>
</feature>
<dbReference type="InterPro" id="IPR036259">
    <property type="entry name" value="MFS_trans_sf"/>
</dbReference>
<dbReference type="Proteomes" id="UP000011666">
    <property type="component" value="Unassembled WGS sequence"/>
</dbReference>
<organism evidence="9 10">
    <name type="scientific">Gordonia soli NBRC 108243</name>
    <dbReference type="NCBI Taxonomy" id="1223545"/>
    <lineage>
        <taxon>Bacteria</taxon>
        <taxon>Bacillati</taxon>
        <taxon>Actinomycetota</taxon>
        <taxon>Actinomycetes</taxon>
        <taxon>Mycobacteriales</taxon>
        <taxon>Gordoniaceae</taxon>
        <taxon>Gordonia</taxon>
    </lineage>
</organism>
<dbReference type="PANTHER" id="PTHR23517:SF3">
    <property type="entry name" value="INTEGRAL MEMBRANE TRANSPORT PROTEIN"/>
    <property type="match status" value="1"/>
</dbReference>
<dbReference type="eggNOG" id="COG0477">
    <property type="taxonomic scope" value="Bacteria"/>
</dbReference>
<feature type="domain" description="Major facilitator superfamily (MFS) profile" evidence="8">
    <location>
        <begin position="1"/>
        <end position="415"/>
    </location>
</feature>
<reference evidence="9 10" key="1">
    <citation type="submission" date="2013-01" db="EMBL/GenBank/DDBJ databases">
        <title>Whole genome shotgun sequence of Gordonia soli NBRC 108243.</title>
        <authorList>
            <person name="Isaki-Nakamura S."/>
            <person name="Hosoyama A."/>
            <person name="Tsuchikane K."/>
            <person name="Ando Y."/>
            <person name="Baba S."/>
            <person name="Ohji S."/>
            <person name="Hamada M."/>
            <person name="Tamura T."/>
            <person name="Yamazoe A."/>
            <person name="Yamazaki S."/>
            <person name="Fujita N."/>
        </authorList>
    </citation>
    <scope>NUCLEOTIDE SEQUENCE [LARGE SCALE GENOMIC DNA]</scope>
    <source>
        <strain evidence="9 10">NBRC 108243</strain>
    </source>
</reference>
<comment type="subcellular location">
    <subcellularLocation>
        <location evidence="1">Cell membrane</location>
        <topology evidence="1">Multi-pass membrane protein</topology>
    </subcellularLocation>
</comment>
<name>M0QFK0_9ACTN</name>
<evidence type="ECO:0000256" key="1">
    <source>
        <dbReference type="ARBA" id="ARBA00004651"/>
    </source>
</evidence>
<dbReference type="AlphaFoldDB" id="M0QFK0"/>
<feature type="transmembrane region" description="Helical" evidence="7">
    <location>
        <begin position="21"/>
        <end position="45"/>
    </location>
</feature>
<keyword evidence="4 7" id="KW-0812">Transmembrane</keyword>
<evidence type="ECO:0000256" key="7">
    <source>
        <dbReference type="SAM" id="Phobius"/>
    </source>
</evidence>
<dbReference type="GO" id="GO:0005886">
    <property type="term" value="C:plasma membrane"/>
    <property type="evidence" value="ECO:0007669"/>
    <property type="project" value="UniProtKB-SubCell"/>
</dbReference>
<gene>
    <name evidence="9" type="ORF">GS4_06_00850</name>
</gene>
<evidence type="ECO:0000256" key="4">
    <source>
        <dbReference type="ARBA" id="ARBA00022692"/>
    </source>
</evidence>
<keyword evidence="5 7" id="KW-1133">Transmembrane helix</keyword>
<feature type="transmembrane region" description="Helical" evidence="7">
    <location>
        <begin position="360"/>
        <end position="385"/>
    </location>
</feature>
<feature type="transmembrane region" description="Helical" evidence="7">
    <location>
        <begin position="391"/>
        <end position="409"/>
    </location>
</feature>
<feature type="transmembrane region" description="Helical" evidence="7">
    <location>
        <begin position="116"/>
        <end position="134"/>
    </location>
</feature>
<dbReference type="Gene3D" id="1.20.1250.20">
    <property type="entry name" value="MFS general substrate transporter like domains"/>
    <property type="match status" value="1"/>
</dbReference>
<feature type="transmembrane region" description="Helical" evidence="7">
    <location>
        <begin position="328"/>
        <end position="348"/>
    </location>
</feature>
<keyword evidence="10" id="KW-1185">Reference proteome</keyword>
<dbReference type="Pfam" id="PF07690">
    <property type="entry name" value="MFS_1"/>
    <property type="match status" value="1"/>
</dbReference>
<keyword evidence="2" id="KW-0813">Transport</keyword>
<proteinExistence type="predicted"/>
<comment type="caution">
    <text evidence="9">The sequence shown here is derived from an EMBL/GenBank/DDBJ whole genome shotgun (WGS) entry which is preliminary data.</text>
</comment>
<dbReference type="InterPro" id="IPR011701">
    <property type="entry name" value="MFS"/>
</dbReference>
<dbReference type="RefSeq" id="WP_007618192.1">
    <property type="nucleotide sequence ID" value="NZ_BANX01000006.1"/>
</dbReference>
<evidence type="ECO:0000313" key="9">
    <source>
        <dbReference type="EMBL" id="GAC67239.1"/>
    </source>
</evidence>
<dbReference type="GO" id="GO:0022857">
    <property type="term" value="F:transmembrane transporter activity"/>
    <property type="evidence" value="ECO:0007669"/>
    <property type="project" value="InterPro"/>
</dbReference>
<sequence length="435" mass="44974">MTAVRAPEEVDHRIRREPPPWIAVSAAVFVCCWGGNQFSPLLLMYEERAHYSSVIANGLLGIYVIGLIPALLIAGAMSDGRGRRPLMLAGVVATIVGSALLAFGPVGLGFLAGGRLLSGVGVGVAMAVGTSWLTELSRAPYDPRSDDGAGARRSAVAFGAGSACGALVAGLFAQWGPHPETLPFVVHIVLGLPVLAAVARVPETRTRAVGARDAAATRGSLRSRLDLPGIRHRRFIRIVMIASPWIFGAAGIGYAYLPTQLSATGSHGLLFATAASIIALATSSAVQPLARWIHSDTSARGLMVAIGALALGLALVTVSIAIQSIPLGLIANVAVGFGIGIGQVSGLLEVQRIARHGELAALTGVFYSLAYLGFLFPVIIAALAAHVAVVGILWTLVGLAVITGALVAVSSRRHLPVRVVEPGEDAPVRTSHSRL</sequence>
<feature type="transmembrane region" description="Helical" evidence="7">
    <location>
        <begin position="51"/>
        <end position="74"/>
    </location>
</feature>
<evidence type="ECO:0000256" key="6">
    <source>
        <dbReference type="ARBA" id="ARBA00023136"/>
    </source>
</evidence>
<feature type="transmembrane region" description="Helical" evidence="7">
    <location>
        <begin position="155"/>
        <end position="175"/>
    </location>
</feature>
<dbReference type="PROSITE" id="PS50850">
    <property type="entry name" value="MFS"/>
    <property type="match status" value="1"/>
</dbReference>
<dbReference type="InterPro" id="IPR020846">
    <property type="entry name" value="MFS_dom"/>
</dbReference>
<dbReference type="STRING" id="1223545.GS4_06_00850"/>
<dbReference type="PANTHER" id="PTHR23517">
    <property type="entry name" value="RESISTANCE PROTEIN MDTM, PUTATIVE-RELATED-RELATED"/>
    <property type="match status" value="1"/>
</dbReference>
<evidence type="ECO:0000259" key="8">
    <source>
        <dbReference type="PROSITE" id="PS50850"/>
    </source>
</evidence>
<dbReference type="EMBL" id="BANX01000006">
    <property type="protein sequence ID" value="GAC67239.1"/>
    <property type="molecule type" value="Genomic_DNA"/>
</dbReference>
<evidence type="ECO:0000313" key="10">
    <source>
        <dbReference type="Proteomes" id="UP000011666"/>
    </source>
</evidence>
<keyword evidence="3" id="KW-1003">Cell membrane</keyword>
<evidence type="ECO:0000256" key="3">
    <source>
        <dbReference type="ARBA" id="ARBA00022475"/>
    </source>
</evidence>
<protein>
    <submittedName>
        <fullName evidence="9">Putative major facilitator superfamily transporter</fullName>
    </submittedName>
</protein>
<feature type="transmembrane region" description="Helical" evidence="7">
    <location>
        <begin position="181"/>
        <end position="199"/>
    </location>
</feature>
<feature type="transmembrane region" description="Helical" evidence="7">
    <location>
        <begin position="235"/>
        <end position="257"/>
    </location>
</feature>
<evidence type="ECO:0000256" key="5">
    <source>
        <dbReference type="ARBA" id="ARBA00022989"/>
    </source>
</evidence>
<accession>M0QFK0</accession>
<keyword evidence="6 7" id="KW-0472">Membrane</keyword>